<comment type="caution">
    <text evidence="2">The sequence shown here is derived from an EMBL/GenBank/DDBJ whole genome shotgun (WGS) entry which is preliminary data.</text>
</comment>
<dbReference type="Pfam" id="PF01370">
    <property type="entry name" value="Epimerase"/>
    <property type="match status" value="1"/>
</dbReference>
<dbReference type="EMBL" id="BAABGN010000001">
    <property type="protein sequence ID" value="GAA4415042.1"/>
    <property type="molecule type" value="Genomic_DNA"/>
</dbReference>
<evidence type="ECO:0000259" key="1">
    <source>
        <dbReference type="Pfam" id="PF01370"/>
    </source>
</evidence>
<name>A0ABP8KTP6_9MICO</name>
<dbReference type="PANTHER" id="PTHR11092:SF0">
    <property type="entry name" value="EPIMERASE FAMILY PROTEIN SDR39U1"/>
    <property type="match status" value="1"/>
</dbReference>
<dbReference type="Proteomes" id="UP001500622">
    <property type="component" value="Unassembled WGS sequence"/>
</dbReference>
<dbReference type="RefSeq" id="WP_345214524.1">
    <property type="nucleotide sequence ID" value="NZ_BAABGN010000001.1"/>
</dbReference>
<dbReference type="InterPro" id="IPR036291">
    <property type="entry name" value="NAD(P)-bd_dom_sf"/>
</dbReference>
<keyword evidence="3" id="KW-1185">Reference proteome</keyword>
<organism evidence="2 3">
    <name type="scientific">Georgenia halophila</name>
    <dbReference type="NCBI Taxonomy" id="620889"/>
    <lineage>
        <taxon>Bacteria</taxon>
        <taxon>Bacillati</taxon>
        <taxon>Actinomycetota</taxon>
        <taxon>Actinomycetes</taxon>
        <taxon>Micrococcales</taxon>
        <taxon>Bogoriellaceae</taxon>
        <taxon>Georgenia</taxon>
    </lineage>
</organism>
<proteinExistence type="predicted"/>
<dbReference type="InterPro" id="IPR001509">
    <property type="entry name" value="Epimerase_deHydtase"/>
</dbReference>
<dbReference type="Gene3D" id="3.40.50.720">
    <property type="entry name" value="NAD(P)-binding Rossmann-like Domain"/>
    <property type="match status" value="1"/>
</dbReference>
<gene>
    <name evidence="2" type="ORF">GCM10023169_00970</name>
</gene>
<dbReference type="SUPFAM" id="SSF51735">
    <property type="entry name" value="NAD(P)-binding Rossmann-fold domains"/>
    <property type="match status" value="1"/>
</dbReference>
<accession>A0ABP8KTP6</accession>
<evidence type="ECO:0000313" key="2">
    <source>
        <dbReference type="EMBL" id="GAA4415042.1"/>
    </source>
</evidence>
<reference evidence="3" key="1">
    <citation type="journal article" date="2019" name="Int. J. Syst. Evol. Microbiol.">
        <title>The Global Catalogue of Microorganisms (GCM) 10K type strain sequencing project: providing services to taxonomists for standard genome sequencing and annotation.</title>
        <authorList>
            <consortium name="The Broad Institute Genomics Platform"/>
            <consortium name="The Broad Institute Genome Sequencing Center for Infectious Disease"/>
            <person name="Wu L."/>
            <person name="Ma J."/>
        </authorList>
    </citation>
    <scope>NUCLEOTIDE SEQUENCE [LARGE SCALE GENOMIC DNA]</scope>
    <source>
        <strain evidence="3">JCM 17810</strain>
    </source>
</reference>
<protein>
    <submittedName>
        <fullName evidence="2">TIGR01777 family oxidoreductase</fullName>
    </submittedName>
</protein>
<feature type="domain" description="NAD-dependent epimerase/dehydratase" evidence="1">
    <location>
        <begin position="3"/>
        <end position="220"/>
    </location>
</feature>
<dbReference type="PANTHER" id="PTHR11092">
    <property type="entry name" value="SUGAR NUCLEOTIDE EPIMERASE RELATED"/>
    <property type="match status" value="1"/>
</dbReference>
<sequence length="314" mass="33196">MKILIAGGSGSLGRALAADLSGRGHEVVVLTRSPGRVGYGSAVVRELRWDGRTVGPWAAELRTTADGGVAVVNLAGKLVDCRPTRANIAALRDSRVRATRALVQASRGLDEPVARWVQASTTAIYSDAGDQPLTESSPVPADGLPQMTGVAQPWEEAASGANTDHLVLLRTSVVLDAHTPALDRLMLLVRLGVGGTVGHGRQWFSWIHVADWLRIVRAALGLEPGVDLPPGPVIAASDRPVRNSEMMAGLRRAAGRSVGIPTPAPLVHLGSVLLRTDPLLALTGRHTTSEVLAERAWEFRYPTFGAALAEVTSR</sequence>
<evidence type="ECO:0000313" key="3">
    <source>
        <dbReference type="Proteomes" id="UP001500622"/>
    </source>
</evidence>